<feature type="domain" description="INTS8 TPR repeats" evidence="6">
    <location>
        <begin position="485"/>
        <end position="957"/>
    </location>
</feature>
<dbReference type="Pfam" id="PF25756">
    <property type="entry name" value="TPR_INTS8"/>
    <property type="match status" value="1"/>
</dbReference>
<proteinExistence type="inferred from homology"/>
<keyword evidence="8" id="KW-1185">Reference proteome</keyword>
<evidence type="ECO:0000256" key="4">
    <source>
        <dbReference type="ARBA" id="ARBA00022454"/>
    </source>
</evidence>
<dbReference type="EMBL" id="JANEYG010000110">
    <property type="protein sequence ID" value="KAJ8912846.1"/>
    <property type="molecule type" value="Genomic_DNA"/>
</dbReference>
<evidence type="ECO:0000256" key="1">
    <source>
        <dbReference type="ARBA" id="ARBA00004123"/>
    </source>
</evidence>
<keyword evidence="5" id="KW-0539">Nucleus</keyword>
<sequence>MDVELLRPGTAPISPETVLWFEFLLDPDLLLKHLQKPCPDPSPVELITKFYDVISETTKMRHEVDLVEIPSTEPNSEKSSHAKHVALKILSMKIAAFLKWNLESIQTLPFKTQISLLQDLLFFTNDKNTSEIPSVEVQDIHLIKPHSLFAFVLFHRWLLKTSMHKVSSNWPLRCGVNDVSPVDINFMCSPENIKKSVLFLTDAMNWEILPTILTFECFVLPTEANDFLQFQWDNCLSISKDEFCAQINFDLGTLFFYKEEYEQAKPYFSHCLECLTVTSKVNEFLDVDRQMLETYINACCGSPEISKRNLLEQLNLSIVNQYKGVTTILQHDNVYKEIPLIHRLTLELDIQGALSSGAFTVARDLLFKIKALNVVRSVLDKKPIYQCSFVSNKNVDMFLWAFQVSWKSFSQIDKQLLKAYLLELILKGDFPDLLTCIESAKDFDILEKLDIQYIHNYQYKYSIPERLSKTSLNMIEFSKKRKPRMELRQLEQELIDTYNFKEIKELLVKIAVINLGTSVWNINPQWELPIPLQSVLKSLPRGFHQDYAYIMLAKSKEQLLNKNWSLSIELLQILEEELRISNCNIPKLMKLISWEILLVQITQLIDEWPKHTVDKYALANACEACLQTNDIVLPRTEIVEQCAVYLLNLGRWDFLINYEKRRPTFEITSSIASSCQEMAKQKGNKKVSKTLWDIVLPIFATNQLKRNNSGHHDISSLKNNLISIFFKLKDSWCLAVVISLLAKLFNILKDESSLDLQVDCTNLWPAVVSNANSYNPATVCELLSEIVIQALKHYPTNVSWLRLMGDINFASGHYRTSLSYYLKSLMIFNDYFNIPVRNEDHIFRRMVKCCTNLGCYTQAAVLCQFLEETDYLLAFRILADQKTSSDAVDAYYHCFWDTSILEYLIHTHNKKGEFQRRKCAVQVIGSLELNSNNNDEIQKEASNLRKGTFLRALSKQFVFVNSE</sequence>
<dbReference type="InterPro" id="IPR011990">
    <property type="entry name" value="TPR-like_helical_dom_sf"/>
</dbReference>
<dbReference type="SUPFAM" id="SSF48452">
    <property type="entry name" value="TPR-like"/>
    <property type="match status" value="1"/>
</dbReference>
<gene>
    <name evidence="7" type="ORF">NQ315_007978</name>
</gene>
<dbReference type="GO" id="GO:0032039">
    <property type="term" value="C:integrator complex"/>
    <property type="evidence" value="ECO:0007669"/>
    <property type="project" value="TreeGrafter"/>
</dbReference>
<evidence type="ECO:0000313" key="7">
    <source>
        <dbReference type="EMBL" id="KAJ8912846.1"/>
    </source>
</evidence>
<dbReference type="Proteomes" id="UP001159042">
    <property type="component" value="Unassembled WGS sequence"/>
</dbReference>
<keyword evidence="4" id="KW-0158">Chromosome</keyword>
<comment type="similarity">
    <text evidence="3">Belongs to the Integrator subunit 8 family.</text>
</comment>
<dbReference type="PANTHER" id="PTHR13350:SF1">
    <property type="entry name" value="INTEGRATOR COMPLEX SUBUNIT 8"/>
    <property type="match status" value="1"/>
</dbReference>
<evidence type="ECO:0000256" key="5">
    <source>
        <dbReference type="ARBA" id="ARBA00023242"/>
    </source>
</evidence>
<protein>
    <recommendedName>
        <fullName evidence="6">INTS8 TPR repeats domain-containing protein</fullName>
    </recommendedName>
</protein>
<accession>A0AAV8VG10</accession>
<evidence type="ECO:0000313" key="8">
    <source>
        <dbReference type="Proteomes" id="UP001159042"/>
    </source>
</evidence>
<organism evidence="7 8">
    <name type="scientific">Exocentrus adspersus</name>
    <dbReference type="NCBI Taxonomy" id="1586481"/>
    <lineage>
        <taxon>Eukaryota</taxon>
        <taxon>Metazoa</taxon>
        <taxon>Ecdysozoa</taxon>
        <taxon>Arthropoda</taxon>
        <taxon>Hexapoda</taxon>
        <taxon>Insecta</taxon>
        <taxon>Pterygota</taxon>
        <taxon>Neoptera</taxon>
        <taxon>Endopterygota</taxon>
        <taxon>Coleoptera</taxon>
        <taxon>Polyphaga</taxon>
        <taxon>Cucujiformia</taxon>
        <taxon>Chrysomeloidea</taxon>
        <taxon>Cerambycidae</taxon>
        <taxon>Lamiinae</taxon>
        <taxon>Acanthocinini</taxon>
        <taxon>Exocentrus</taxon>
    </lineage>
</organism>
<name>A0AAV8VG10_9CUCU</name>
<dbReference type="PANTHER" id="PTHR13350">
    <property type="entry name" value="INTEGRATOR COMPLEX SUBUNIT 8"/>
    <property type="match status" value="1"/>
</dbReference>
<reference evidence="7 8" key="1">
    <citation type="journal article" date="2023" name="Insect Mol. Biol.">
        <title>Genome sequencing provides insights into the evolution of gene families encoding plant cell wall-degrading enzymes in longhorned beetles.</title>
        <authorList>
            <person name="Shin N.R."/>
            <person name="Okamura Y."/>
            <person name="Kirsch R."/>
            <person name="Pauchet Y."/>
        </authorList>
    </citation>
    <scope>NUCLEOTIDE SEQUENCE [LARGE SCALE GENOMIC DNA]</scope>
    <source>
        <strain evidence="7">EAD_L_NR</strain>
    </source>
</reference>
<comment type="caution">
    <text evidence="7">The sequence shown here is derived from an EMBL/GenBank/DDBJ whole genome shotgun (WGS) entry which is preliminary data.</text>
</comment>
<dbReference type="AlphaFoldDB" id="A0AAV8VG10"/>
<evidence type="ECO:0000259" key="6">
    <source>
        <dbReference type="Pfam" id="PF25756"/>
    </source>
</evidence>
<dbReference type="GO" id="GO:0034472">
    <property type="term" value="P:snRNA 3'-end processing"/>
    <property type="evidence" value="ECO:0007669"/>
    <property type="project" value="InterPro"/>
</dbReference>
<comment type="subcellular location">
    <subcellularLocation>
        <location evidence="2">Chromosome</location>
    </subcellularLocation>
    <subcellularLocation>
        <location evidence="1">Nucleus</location>
    </subcellularLocation>
</comment>
<evidence type="ECO:0000256" key="3">
    <source>
        <dbReference type="ARBA" id="ARBA00007147"/>
    </source>
</evidence>
<dbReference type="InterPro" id="IPR057980">
    <property type="entry name" value="TPR_INTS8"/>
</dbReference>
<evidence type="ECO:0000256" key="2">
    <source>
        <dbReference type="ARBA" id="ARBA00004286"/>
    </source>
</evidence>
<dbReference type="InterPro" id="IPR038751">
    <property type="entry name" value="INTS8"/>
</dbReference>
<dbReference type="GO" id="GO:0005694">
    <property type="term" value="C:chromosome"/>
    <property type="evidence" value="ECO:0007669"/>
    <property type="project" value="UniProtKB-SubCell"/>
</dbReference>